<keyword evidence="2" id="KW-0732">Signal</keyword>
<protein>
    <submittedName>
        <fullName evidence="3">Uncharacterized protein</fullName>
    </submittedName>
</protein>
<dbReference type="OrthoDB" id="5106403at2759"/>
<feature type="compositionally biased region" description="Polar residues" evidence="1">
    <location>
        <begin position="304"/>
        <end position="313"/>
    </location>
</feature>
<feature type="compositionally biased region" description="Low complexity" evidence="1">
    <location>
        <begin position="379"/>
        <end position="395"/>
    </location>
</feature>
<feature type="region of interest" description="Disordered" evidence="1">
    <location>
        <begin position="304"/>
        <end position="328"/>
    </location>
</feature>
<reference evidence="3" key="1">
    <citation type="journal article" date="2021" name="Nat. Commun.">
        <title>Genetic determinants of endophytism in the Arabidopsis root mycobiome.</title>
        <authorList>
            <person name="Mesny F."/>
            <person name="Miyauchi S."/>
            <person name="Thiergart T."/>
            <person name="Pickel B."/>
            <person name="Atanasova L."/>
            <person name="Karlsson M."/>
            <person name="Huettel B."/>
            <person name="Barry K.W."/>
            <person name="Haridas S."/>
            <person name="Chen C."/>
            <person name="Bauer D."/>
            <person name="Andreopoulos W."/>
            <person name="Pangilinan J."/>
            <person name="LaButti K."/>
            <person name="Riley R."/>
            <person name="Lipzen A."/>
            <person name="Clum A."/>
            <person name="Drula E."/>
            <person name="Henrissat B."/>
            <person name="Kohler A."/>
            <person name="Grigoriev I.V."/>
            <person name="Martin F.M."/>
            <person name="Hacquard S."/>
        </authorList>
    </citation>
    <scope>NUCLEOTIDE SEQUENCE</scope>
    <source>
        <strain evidence="3">MPI-CAGE-AT-0021</strain>
    </source>
</reference>
<feature type="region of interest" description="Disordered" evidence="1">
    <location>
        <begin position="378"/>
        <end position="407"/>
    </location>
</feature>
<proteinExistence type="predicted"/>
<keyword evidence="4" id="KW-1185">Reference proteome</keyword>
<comment type="caution">
    <text evidence="3">The sequence shown here is derived from an EMBL/GenBank/DDBJ whole genome shotgun (WGS) entry which is preliminary data.</text>
</comment>
<evidence type="ECO:0000313" key="4">
    <source>
        <dbReference type="Proteomes" id="UP000717696"/>
    </source>
</evidence>
<accession>A0A9P9JIR6</accession>
<organism evidence="3 4">
    <name type="scientific">Dactylonectria estremocensis</name>
    <dbReference type="NCBI Taxonomy" id="1079267"/>
    <lineage>
        <taxon>Eukaryota</taxon>
        <taxon>Fungi</taxon>
        <taxon>Dikarya</taxon>
        <taxon>Ascomycota</taxon>
        <taxon>Pezizomycotina</taxon>
        <taxon>Sordariomycetes</taxon>
        <taxon>Hypocreomycetidae</taxon>
        <taxon>Hypocreales</taxon>
        <taxon>Nectriaceae</taxon>
        <taxon>Dactylonectria</taxon>
    </lineage>
</organism>
<evidence type="ECO:0000256" key="2">
    <source>
        <dbReference type="SAM" id="SignalP"/>
    </source>
</evidence>
<dbReference type="AlphaFoldDB" id="A0A9P9JIR6"/>
<sequence>MLLPAVIGAIGLLSTAVEAAPKGTEFKKVRSQTVAPRNVYSPSNGYFPSPNVYNLTNTSMSTSSRHGTKTVKLYDDNPVATVECGTASVLTLTTTIDVTVFVTATANLTYTEEPCDDDDTATAHRPNDHGYNTHAYDHLPSASTDCDDEDSPGYAGPKTTTVVEEYPVNETGHAPHYTNVSSWSTTLGTQSLPSGYDDLSASPTRQPEAFYNPPFGGSNNIYTEASEYLQPYGPSKPYDDGTSSATPTGDSAATYTLHFAGSSATYAAPSESTEAYVDQPLYATPSSHSEAVYTLPFGGPNNTYAAPSGTSEPYGSGEAYVEPSSVSSTDDYPAIEYTSIPIASSSISTSTLSSSEPAYDVPIPVETSESLAYYPIAPSSSSSTPGMTLVSSSSSEGPWYSDMPSYY</sequence>
<name>A0A9P9JIR6_9HYPO</name>
<feature type="signal peptide" evidence="2">
    <location>
        <begin position="1"/>
        <end position="19"/>
    </location>
</feature>
<feature type="chain" id="PRO_5040501423" evidence="2">
    <location>
        <begin position="20"/>
        <end position="407"/>
    </location>
</feature>
<evidence type="ECO:0000256" key="1">
    <source>
        <dbReference type="SAM" id="MobiDB-lite"/>
    </source>
</evidence>
<dbReference type="Proteomes" id="UP000717696">
    <property type="component" value="Unassembled WGS sequence"/>
</dbReference>
<dbReference type="EMBL" id="JAGMUU010000001">
    <property type="protein sequence ID" value="KAH7162941.1"/>
    <property type="molecule type" value="Genomic_DNA"/>
</dbReference>
<evidence type="ECO:0000313" key="3">
    <source>
        <dbReference type="EMBL" id="KAH7162941.1"/>
    </source>
</evidence>
<gene>
    <name evidence="3" type="ORF">B0J13DRAFT_615553</name>
</gene>